<evidence type="ECO:0000313" key="11">
    <source>
        <dbReference type="Proteomes" id="UP000466730"/>
    </source>
</evidence>
<name>A0A844B7N6_9RHOB</name>
<dbReference type="RefSeq" id="WP_153749664.1">
    <property type="nucleotide sequence ID" value="NZ_BAAADI010000021.1"/>
</dbReference>
<dbReference type="GO" id="GO:0004134">
    <property type="term" value="F:4-alpha-glucanotransferase activity"/>
    <property type="evidence" value="ECO:0007669"/>
    <property type="project" value="UniProtKB-EC"/>
</dbReference>
<dbReference type="Pfam" id="PF02446">
    <property type="entry name" value="Glyco_hydro_77"/>
    <property type="match status" value="1"/>
</dbReference>
<evidence type="ECO:0000256" key="5">
    <source>
        <dbReference type="ARBA" id="ARBA00022676"/>
    </source>
</evidence>
<evidence type="ECO:0000256" key="9">
    <source>
        <dbReference type="ARBA" id="ARBA00031501"/>
    </source>
</evidence>
<keyword evidence="6 10" id="KW-0808">Transferase</keyword>
<evidence type="ECO:0000313" key="10">
    <source>
        <dbReference type="EMBL" id="MRH22386.1"/>
    </source>
</evidence>
<proteinExistence type="inferred from homology"/>
<evidence type="ECO:0000256" key="8">
    <source>
        <dbReference type="ARBA" id="ARBA00031423"/>
    </source>
</evidence>
<dbReference type="AlphaFoldDB" id="A0A844B7N6"/>
<dbReference type="Proteomes" id="UP000466730">
    <property type="component" value="Unassembled WGS sequence"/>
</dbReference>
<evidence type="ECO:0000256" key="2">
    <source>
        <dbReference type="ARBA" id="ARBA00005684"/>
    </source>
</evidence>
<gene>
    <name evidence="10" type="ORF">GH815_15505</name>
</gene>
<dbReference type="GO" id="GO:0005975">
    <property type="term" value="P:carbohydrate metabolic process"/>
    <property type="evidence" value="ECO:0007669"/>
    <property type="project" value="InterPro"/>
</dbReference>
<evidence type="ECO:0000256" key="7">
    <source>
        <dbReference type="ARBA" id="ARBA00023277"/>
    </source>
</evidence>
<keyword evidence="5" id="KW-0328">Glycosyltransferase</keyword>
<evidence type="ECO:0000256" key="3">
    <source>
        <dbReference type="ARBA" id="ARBA00012560"/>
    </source>
</evidence>
<dbReference type="OrthoDB" id="9763489at2"/>
<accession>A0A844B7N6</accession>
<dbReference type="SUPFAM" id="SSF51445">
    <property type="entry name" value="(Trans)glycosidases"/>
    <property type="match status" value="1"/>
</dbReference>
<dbReference type="Gene3D" id="3.20.20.80">
    <property type="entry name" value="Glycosidases"/>
    <property type="match status" value="1"/>
</dbReference>
<dbReference type="EC" id="2.4.1.25" evidence="3"/>
<sequence length="630" mass="66070">MSPALAALAARAGILPRYVDLTGATHETGSATAQALLAAMGLPAITEAEAAQTLAALQAAEAARPLPDWIVVEAGIAPVLHPRHAGEWHLTLEDGTCHAGRAEDTLTLPPLPLGLHDLTIAGQRMTLLSAPPRLPLPPRGWGVTVPLYGLRDAETGGLGDYADLCAVVAGIGALGAGFVGINPIHAGFPGDLQAISPYSPSSRRRFSAAHLACPGEAATPSGKLVDYAPAIAARLTCLRAAFAAIGPGERATLAGFRAAEGADLDRFALHQALSDRFGPYWSDWPEAYRAPDTPEVRTFAADNPDAIAFHAWLQFRAEGQLADIRAAGRDAGMAHGLYLDLAVGTHPAGAETWADPGLFARGATLGAPPDPFAPQGQNWSLAPMIPQALAARGFRPLAEILRAQLRHAGLLRIDHILGFERAFWVPADGPGAYVAMPKPALLAVARIEAARAGAVIVGEDLGVIPEGLQADLAASGILGCRLAMFDPHPENWPEAVLASFGTHDLPPFEGWRQGADIGWHARLGHVAAERVADMHRHRQDAAADLARRAGGADVDALNRYLGATPARLVALQIEDMLGATEQANLPGTVDSHPNWRRRIGPGPAALVQHEAVLRAARAMDQSGRRGRGDA</sequence>
<comment type="catalytic activity">
    <reaction evidence="1">
        <text>Transfers a segment of a (1-&gt;4)-alpha-D-glucan to a new position in an acceptor, which may be glucose or a (1-&gt;4)-alpha-D-glucan.</text>
        <dbReference type="EC" id="2.4.1.25"/>
    </reaction>
</comment>
<dbReference type="PANTHER" id="PTHR32438:SF5">
    <property type="entry name" value="4-ALPHA-GLUCANOTRANSFERASE DPE1, CHLOROPLASTIC_AMYLOPLASTIC"/>
    <property type="match status" value="1"/>
</dbReference>
<keyword evidence="7" id="KW-0119">Carbohydrate metabolism</keyword>
<organism evidence="10 11">
    <name type="scientific">Rhodovulum strictum</name>
    <dbReference type="NCBI Taxonomy" id="58314"/>
    <lineage>
        <taxon>Bacteria</taxon>
        <taxon>Pseudomonadati</taxon>
        <taxon>Pseudomonadota</taxon>
        <taxon>Alphaproteobacteria</taxon>
        <taxon>Rhodobacterales</taxon>
        <taxon>Paracoccaceae</taxon>
        <taxon>Rhodovulum</taxon>
    </lineage>
</organism>
<keyword evidence="11" id="KW-1185">Reference proteome</keyword>
<evidence type="ECO:0000256" key="1">
    <source>
        <dbReference type="ARBA" id="ARBA00000439"/>
    </source>
</evidence>
<reference evidence="10 11" key="1">
    <citation type="submission" date="2019-11" db="EMBL/GenBank/DDBJ databases">
        <title>Draft Whole-Genome sequence of the marine photosynthetic bacterium Rhodovulum strictum DSM 11289.</title>
        <authorList>
            <person name="Kyndt J.A."/>
            <person name="Meyer T.E."/>
        </authorList>
    </citation>
    <scope>NUCLEOTIDE SEQUENCE [LARGE SCALE GENOMIC DNA]</scope>
    <source>
        <strain evidence="10 11">DSM 11289</strain>
    </source>
</reference>
<evidence type="ECO:0000256" key="6">
    <source>
        <dbReference type="ARBA" id="ARBA00022679"/>
    </source>
</evidence>
<protein>
    <recommendedName>
        <fullName evidence="4">4-alpha-glucanotransferase</fullName>
        <ecNumber evidence="3">2.4.1.25</ecNumber>
    </recommendedName>
    <alternativeName>
        <fullName evidence="8">Amylomaltase</fullName>
    </alternativeName>
    <alternativeName>
        <fullName evidence="9">Disproportionating enzyme</fullName>
    </alternativeName>
</protein>
<comment type="similarity">
    <text evidence="2">Belongs to the disproportionating enzyme family.</text>
</comment>
<comment type="caution">
    <text evidence="10">The sequence shown here is derived from an EMBL/GenBank/DDBJ whole genome shotgun (WGS) entry which is preliminary data.</text>
</comment>
<evidence type="ECO:0000256" key="4">
    <source>
        <dbReference type="ARBA" id="ARBA00020295"/>
    </source>
</evidence>
<dbReference type="InterPro" id="IPR017853">
    <property type="entry name" value="GH"/>
</dbReference>
<dbReference type="InterPro" id="IPR003385">
    <property type="entry name" value="Glyco_hydro_77"/>
</dbReference>
<dbReference type="PANTHER" id="PTHR32438">
    <property type="entry name" value="4-ALPHA-GLUCANOTRANSFERASE DPE1, CHLOROPLASTIC/AMYLOPLASTIC"/>
    <property type="match status" value="1"/>
</dbReference>
<dbReference type="EMBL" id="WJPO01000029">
    <property type="protein sequence ID" value="MRH22386.1"/>
    <property type="molecule type" value="Genomic_DNA"/>
</dbReference>